<sequence length="253" mass="27479">METKIVFITGASSGIGEGCARKFASQGWNLILNARTVSKLEKLKSELEAANGTRVYILPFDVRDRKQATDALETLPEDWKSIDVLVNNAGLVIGVDKEFEGNLDEWDIVIDTNIKALLAMTRLVVPGMVERGRGHIINIGSIAGDAAYPGGSVYCATKAAVKALSDGLRIDLVDTPLRVTNIKPGMVETNFTVVRYRGDKQAADNFYRGIRPLTGDDIAETVYFAASAPAHIQIAEVLLMPTYQATGTISYKK</sequence>
<dbReference type="AlphaFoldDB" id="A0A1M5DQS4"/>
<name>A0A1M5DQS4_9BACE</name>
<dbReference type="EMBL" id="FQVD01000030">
    <property type="protein sequence ID" value="SHF69323.1"/>
    <property type="molecule type" value="Genomic_DNA"/>
</dbReference>
<dbReference type="Gene3D" id="3.40.50.720">
    <property type="entry name" value="NAD(P)-binding Rossmann-like Domain"/>
    <property type="match status" value="1"/>
</dbReference>
<proteinExistence type="inferred from homology"/>
<evidence type="ECO:0000256" key="1">
    <source>
        <dbReference type="ARBA" id="ARBA00006484"/>
    </source>
</evidence>
<dbReference type="PANTHER" id="PTHR42901">
    <property type="entry name" value="ALCOHOL DEHYDROGENASE"/>
    <property type="match status" value="1"/>
</dbReference>
<dbReference type="RefSeq" id="WP_025075631.1">
    <property type="nucleotide sequence ID" value="NZ_FQVD01000030.1"/>
</dbReference>
<organism evidence="4 5">
    <name type="scientific">Bacteroides faecichinchillae</name>
    <dbReference type="NCBI Taxonomy" id="871325"/>
    <lineage>
        <taxon>Bacteria</taxon>
        <taxon>Pseudomonadati</taxon>
        <taxon>Bacteroidota</taxon>
        <taxon>Bacteroidia</taxon>
        <taxon>Bacteroidales</taxon>
        <taxon>Bacteroidaceae</taxon>
        <taxon>Bacteroides</taxon>
    </lineage>
</organism>
<dbReference type="InterPro" id="IPR020904">
    <property type="entry name" value="Sc_DH/Rdtase_CS"/>
</dbReference>
<dbReference type="SUPFAM" id="SSF51735">
    <property type="entry name" value="NAD(P)-binding Rossmann-fold domains"/>
    <property type="match status" value="1"/>
</dbReference>
<dbReference type="Proteomes" id="UP000184436">
    <property type="component" value="Unassembled WGS sequence"/>
</dbReference>
<dbReference type="STRING" id="871325.SAMN05444349_13039"/>
<dbReference type="PRINTS" id="PR00080">
    <property type="entry name" value="SDRFAMILY"/>
</dbReference>
<comment type="similarity">
    <text evidence="1 3">Belongs to the short-chain dehydrogenases/reductases (SDR) family.</text>
</comment>
<protein>
    <recommendedName>
        <fullName evidence="6">NADP-dependent 3-hydroxy acid dehydrogenase YdfG</fullName>
    </recommendedName>
</protein>
<keyword evidence="2" id="KW-0560">Oxidoreductase</keyword>
<reference evidence="4 5" key="1">
    <citation type="submission" date="2016-11" db="EMBL/GenBank/DDBJ databases">
        <authorList>
            <person name="Jaros S."/>
            <person name="Januszkiewicz K."/>
            <person name="Wedrychowicz H."/>
        </authorList>
    </citation>
    <scope>NUCLEOTIDE SEQUENCE [LARGE SCALE GENOMIC DNA]</scope>
    <source>
        <strain evidence="4 5">DSM 26883</strain>
    </source>
</reference>
<evidence type="ECO:0000313" key="5">
    <source>
        <dbReference type="Proteomes" id="UP000184436"/>
    </source>
</evidence>
<dbReference type="OrthoDB" id="9775296at2"/>
<evidence type="ECO:0000313" key="4">
    <source>
        <dbReference type="EMBL" id="SHF69323.1"/>
    </source>
</evidence>
<dbReference type="PRINTS" id="PR00081">
    <property type="entry name" value="GDHRDH"/>
</dbReference>
<dbReference type="GO" id="GO:0016616">
    <property type="term" value="F:oxidoreductase activity, acting on the CH-OH group of donors, NAD or NADP as acceptor"/>
    <property type="evidence" value="ECO:0007669"/>
    <property type="project" value="UniProtKB-ARBA"/>
</dbReference>
<dbReference type="Pfam" id="PF00106">
    <property type="entry name" value="adh_short"/>
    <property type="match status" value="1"/>
</dbReference>
<dbReference type="FunFam" id="3.40.50.720:FF:000047">
    <property type="entry name" value="NADP-dependent L-serine/L-allo-threonine dehydrogenase"/>
    <property type="match status" value="1"/>
</dbReference>
<dbReference type="CDD" id="cd05346">
    <property type="entry name" value="SDR_c5"/>
    <property type="match status" value="1"/>
</dbReference>
<evidence type="ECO:0000256" key="2">
    <source>
        <dbReference type="ARBA" id="ARBA00023002"/>
    </source>
</evidence>
<accession>A0A1M5DQS4</accession>
<dbReference type="PROSITE" id="PS00061">
    <property type="entry name" value="ADH_SHORT"/>
    <property type="match status" value="1"/>
</dbReference>
<dbReference type="PANTHER" id="PTHR42901:SF1">
    <property type="entry name" value="ALCOHOL DEHYDROGENASE"/>
    <property type="match status" value="1"/>
</dbReference>
<dbReference type="InterPro" id="IPR036291">
    <property type="entry name" value="NAD(P)-bd_dom_sf"/>
</dbReference>
<evidence type="ECO:0000256" key="3">
    <source>
        <dbReference type="RuleBase" id="RU000363"/>
    </source>
</evidence>
<keyword evidence="5" id="KW-1185">Reference proteome</keyword>
<gene>
    <name evidence="4" type="ORF">SAMN05444349_13039</name>
</gene>
<dbReference type="InterPro" id="IPR002347">
    <property type="entry name" value="SDR_fam"/>
</dbReference>
<evidence type="ECO:0008006" key="6">
    <source>
        <dbReference type="Google" id="ProtNLM"/>
    </source>
</evidence>